<feature type="transmembrane region" description="Helical" evidence="2">
    <location>
        <begin position="248"/>
        <end position="270"/>
    </location>
</feature>
<organism evidence="3 4">
    <name type="scientific">Janibacter melonis</name>
    <dbReference type="NCBI Taxonomy" id="262209"/>
    <lineage>
        <taxon>Bacteria</taxon>
        <taxon>Bacillati</taxon>
        <taxon>Actinomycetota</taxon>
        <taxon>Actinomycetes</taxon>
        <taxon>Micrococcales</taxon>
        <taxon>Intrasporangiaceae</taxon>
        <taxon>Janibacter</taxon>
    </lineage>
</organism>
<feature type="compositionally biased region" description="Gly residues" evidence="1">
    <location>
        <begin position="466"/>
        <end position="477"/>
    </location>
</feature>
<keyword evidence="2" id="KW-0472">Membrane</keyword>
<geneLocation type="plasmid" evidence="3">
    <name>unnamed</name>
</geneLocation>
<keyword evidence="3" id="KW-0614">Plasmid</keyword>
<feature type="transmembrane region" description="Helical" evidence="2">
    <location>
        <begin position="211"/>
        <end position="228"/>
    </location>
</feature>
<feature type="compositionally biased region" description="Low complexity" evidence="1">
    <location>
        <begin position="478"/>
        <end position="516"/>
    </location>
</feature>
<feature type="transmembrane region" description="Helical" evidence="2">
    <location>
        <begin position="155"/>
        <end position="176"/>
    </location>
</feature>
<keyword evidence="2" id="KW-0812">Transmembrane</keyword>
<dbReference type="RefSeq" id="WP_192826186.1">
    <property type="nucleotide sequence ID" value="NZ_JADALA010000001.1"/>
</dbReference>
<feature type="region of interest" description="Disordered" evidence="1">
    <location>
        <begin position="315"/>
        <end position="545"/>
    </location>
</feature>
<feature type="transmembrane region" description="Helical" evidence="2">
    <location>
        <begin position="182"/>
        <end position="199"/>
    </location>
</feature>
<evidence type="ECO:0000313" key="3">
    <source>
        <dbReference type="EMBL" id="QGX08805.1"/>
    </source>
</evidence>
<name>A0A650GFN7_9MICO</name>
<evidence type="ECO:0000256" key="2">
    <source>
        <dbReference type="SAM" id="Phobius"/>
    </source>
</evidence>
<dbReference type="Proteomes" id="UP000271708">
    <property type="component" value="Plasmid unnamed"/>
</dbReference>
<keyword evidence="2" id="KW-1133">Transmembrane helix</keyword>
<evidence type="ECO:0000256" key="1">
    <source>
        <dbReference type="SAM" id="MobiDB-lite"/>
    </source>
</evidence>
<feature type="compositionally biased region" description="Gly residues" evidence="1">
    <location>
        <begin position="330"/>
        <end position="370"/>
    </location>
</feature>
<evidence type="ECO:0008006" key="5">
    <source>
        <dbReference type="Google" id="ProtNLM"/>
    </source>
</evidence>
<reference evidence="3 4" key="1">
    <citation type="submission" date="2019-11" db="EMBL/GenBank/DDBJ databases">
        <title>Complete Genome Sequence of Janibacter melonis M714.</title>
        <authorList>
            <person name="Zhao Q."/>
        </authorList>
    </citation>
    <scope>NUCLEOTIDE SEQUENCE [LARGE SCALE GENOMIC DNA]</scope>
    <source>
        <strain evidence="3 4">M714</strain>
        <plasmid evidence="3 4">unnamed</plasmid>
    </source>
</reference>
<feature type="transmembrane region" description="Helical" evidence="2">
    <location>
        <begin position="86"/>
        <end position="107"/>
    </location>
</feature>
<feature type="transmembrane region" description="Helical" evidence="2">
    <location>
        <begin position="54"/>
        <end position="74"/>
    </location>
</feature>
<dbReference type="AlphaFoldDB" id="A0A650GFN7"/>
<evidence type="ECO:0000313" key="4">
    <source>
        <dbReference type="Proteomes" id="UP000271708"/>
    </source>
</evidence>
<proteinExistence type="predicted"/>
<sequence>MTRLIDGAADGLIELLNRTAVSMFTVPSPDLGTVEGSTVTPSGTLQSVFNSTSWLVMAIAVISIMVTIMRMFWTLQASEGQNILRLLFNIIASTTVVLGMTIMLVEFSDRASPWLMMKIAGMGESEYAGLAKDEAFAKRLIGIDPGGGTQALGNLALIAILMLVLTTIGVLMQWIFLIVRSPILIIMVAFVPIFAAASGTRQGQERLRKSLMFLLAFILYKPVVAIIYGVGLRLMKAEDQTSDPIFQFLWGSMIILMAAVALPAMVNLFVREAGEGSSSAFSGAAGLAAAGAATYGAASLAGAALATGGTGAATAAASRSGGAATPAPVGGSGGGGSTPGGFSGGTGASPSGGGSSGGSGGSGGGSGSSGAGPASPTGAAQAAAGGVDSSAGGEGTGSASSGGSSTAGGSSSGAASPGGAGSSTSVPTGGGRSAGASSSSAGGDAGGPMAPPETPAPVSAQERRGATGGDSLGGDSGGSSAAPGAQSTTAVPPAPAVRQVGSRARARQARQSVQHVGSTATKVASGASRVANDMSQPAGGRERRG</sequence>
<gene>
    <name evidence="3" type="ORF">EEW87_17525</name>
</gene>
<feature type="compositionally biased region" description="Low complexity" evidence="1">
    <location>
        <begin position="371"/>
        <end position="415"/>
    </location>
</feature>
<dbReference type="EMBL" id="CP046475">
    <property type="protein sequence ID" value="QGX08805.1"/>
    <property type="molecule type" value="Genomic_DNA"/>
</dbReference>
<accession>A0A650GFN7</accession>
<feature type="compositionally biased region" description="Low complexity" evidence="1">
    <location>
        <begin position="315"/>
        <end position="329"/>
    </location>
</feature>
<dbReference type="KEGG" id="jme:EEW87_17525"/>
<protein>
    <recommendedName>
        <fullName evidence="5">Type IV secretion system protein</fullName>
    </recommendedName>
</protein>